<keyword evidence="6" id="KW-0303">Gap junction</keyword>
<evidence type="ECO:0000256" key="11">
    <source>
        <dbReference type="ARBA" id="ARBA00023303"/>
    </source>
</evidence>
<evidence type="ECO:0000256" key="8">
    <source>
        <dbReference type="ARBA" id="ARBA00022989"/>
    </source>
</evidence>
<proteinExistence type="inferred from homology"/>
<evidence type="ECO:0000256" key="3">
    <source>
        <dbReference type="ARBA" id="ARBA00022448"/>
    </source>
</evidence>
<keyword evidence="7" id="KW-0965">Cell junction</keyword>
<dbReference type="PANTHER" id="PTHR11893">
    <property type="entry name" value="INNEXIN"/>
    <property type="match status" value="1"/>
</dbReference>
<dbReference type="InterPro" id="IPR000990">
    <property type="entry name" value="Innexin"/>
</dbReference>
<dbReference type="PANTHER" id="PTHR11893:SF38">
    <property type="entry name" value="INNEXIN INX7"/>
    <property type="match status" value="1"/>
</dbReference>
<feature type="transmembrane region" description="Helical" evidence="12">
    <location>
        <begin position="160"/>
        <end position="180"/>
    </location>
</feature>
<keyword evidence="8 12" id="KW-1133">Transmembrane helix</keyword>
<accession>A0ABM1IMA0</accession>
<evidence type="ECO:0000256" key="7">
    <source>
        <dbReference type="ARBA" id="ARBA00022949"/>
    </source>
</evidence>
<dbReference type="Proteomes" id="UP000694924">
    <property type="component" value="Unplaced"/>
</dbReference>
<keyword evidence="3 12" id="KW-0813">Transport</keyword>
<evidence type="ECO:0000256" key="4">
    <source>
        <dbReference type="ARBA" id="ARBA00022475"/>
    </source>
</evidence>
<evidence type="ECO:0000256" key="12">
    <source>
        <dbReference type="RuleBase" id="RU010713"/>
    </source>
</evidence>
<name>A0ABM1IMA0_POLDO</name>
<evidence type="ECO:0000313" key="14">
    <source>
        <dbReference type="RefSeq" id="XP_015181337.1"/>
    </source>
</evidence>
<sequence>MPHYLWRRAEGGRLKALVSGLHVACMSLNESNMKVNDNYVIPSKDDVDKKLQQIRTSFIERIYVNRTWSYYLSACEILNFANVVMQIYLTDWFLGGAFLGLGKTAADTSYGGKMEPLDVVFPKVTKCTFHKYGPTGTIQTHDALCVMALNIINEKIYTFLWYWFIILSFCTLLGLIWRLITMILHSRSEGFNKLLFSMACPGKYNPWNVVRVTREYHFGDWLFLYYIAKNLDNYVFKNLLERLAQDLDNINQGQYFKTTYLDAEEFPLEEK</sequence>
<dbReference type="GeneID" id="107068974"/>
<comment type="subcellular location">
    <subcellularLocation>
        <location evidence="1">Cell junction</location>
        <location evidence="1">Gap junction</location>
    </subcellularLocation>
    <subcellularLocation>
        <location evidence="2 12">Cell membrane</location>
        <topology evidence="2 12">Multi-pass membrane protein</topology>
    </subcellularLocation>
</comment>
<dbReference type="Pfam" id="PF00876">
    <property type="entry name" value="Innexin"/>
    <property type="match status" value="1"/>
</dbReference>
<evidence type="ECO:0000313" key="13">
    <source>
        <dbReference type="Proteomes" id="UP000694924"/>
    </source>
</evidence>
<dbReference type="PROSITE" id="PS51013">
    <property type="entry name" value="PANNEXIN"/>
    <property type="match status" value="1"/>
</dbReference>
<organism evidence="13 14">
    <name type="scientific">Polistes dominula</name>
    <name type="common">European paper wasp</name>
    <name type="synonym">Vespa dominula</name>
    <dbReference type="NCBI Taxonomy" id="743375"/>
    <lineage>
        <taxon>Eukaryota</taxon>
        <taxon>Metazoa</taxon>
        <taxon>Ecdysozoa</taxon>
        <taxon>Arthropoda</taxon>
        <taxon>Hexapoda</taxon>
        <taxon>Insecta</taxon>
        <taxon>Pterygota</taxon>
        <taxon>Neoptera</taxon>
        <taxon>Endopterygota</taxon>
        <taxon>Hymenoptera</taxon>
        <taxon>Apocrita</taxon>
        <taxon>Aculeata</taxon>
        <taxon>Vespoidea</taxon>
        <taxon>Vespidae</taxon>
        <taxon>Polistinae</taxon>
        <taxon>Polistini</taxon>
        <taxon>Polistes</taxon>
    </lineage>
</organism>
<keyword evidence="9 12" id="KW-0406">Ion transport</keyword>
<evidence type="ECO:0000256" key="1">
    <source>
        <dbReference type="ARBA" id="ARBA00004610"/>
    </source>
</evidence>
<keyword evidence="4" id="KW-1003">Cell membrane</keyword>
<evidence type="ECO:0000256" key="10">
    <source>
        <dbReference type="ARBA" id="ARBA00023136"/>
    </source>
</evidence>
<comment type="similarity">
    <text evidence="12">Belongs to the pannexin family.</text>
</comment>
<dbReference type="PRINTS" id="PR01262">
    <property type="entry name" value="INNEXIN"/>
</dbReference>
<evidence type="ECO:0000256" key="5">
    <source>
        <dbReference type="ARBA" id="ARBA00022692"/>
    </source>
</evidence>
<gene>
    <name evidence="14" type="primary">LOC107068974</name>
    <name evidence="12" type="synonym">inx</name>
</gene>
<evidence type="ECO:0000256" key="6">
    <source>
        <dbReference type="ARBA" id="ARBA00022868"/>
    </source>
</evidence>
<comment type="function">
    <text evidence="12">Structural component of the gap junctions.</text>
</comment>
<evidence type="ECO:0000256" key="9">
    <source>
        <dbReference type="ARBA" id="ARBA00023065"/>
    </source>
</evidence>
<dbReference type="RefSeq" id="XP_015181337.1">
    <property type="nucleotide sequence ID" value="XM_015325851.1"/>
</dbReference>
<keyword evidence="5 12" id="KW-0812">Transmembrane</keyword>
<reference evidence="14" key="1">
    <citation type="submission" date="2025-08" db="UniProtKB">
        <authorList>
            <consortium name="RefSeq"/>
        </authorList>
    </citation>
    <scope>IDENTIFICATION</scope>
</reference>
<keyword evidence="13" id="KW-1185">Reference proteome</keyword>
<protein>
    <recommendedName>
        <fullName evidence="12">Innexin</fullName>
    </recommendedName>
</protein>
<keyword evidence="11 12" id="KW-0407">Ion channel</keyword>
<comment type="caution">
    <text evidence="12">Lacks conserved residue(s) required for the propagation of feature annotation.</text>
</comment>
<keyword evidence="10 12" id="KW-0472">Membrane</keyword>
<evidence type="ECO:0000256" key="2">
    <source>
        <dbReference type="ARBA" id="ARBA00004651"/>
    </source>
</evidence>